<organism evidence="2 3">
    <name type="scientific">Dendrobium thyrsiflorum</name>
    <name type="common">Pinecone-like raceme dendrobium</name>
    <name type="synonym">Orchid</name>
    <dbReference type="NCBI Taxonomy" id="117978"/>
    <lineage>
        <taxon>Eukaryota</taxon>
        <taxon>Viridiplantae</taxon>
        <taxon>Streptophyta</taxon>
        <taxon>Embryophyta</taxon>
        <taxon>Tracheophyta</taxon>
        <taxon>Spermatophyta</taxon>
        <taxon>Magnoliopsida</taxon>
        <taxon>Liliopsida</taxon>
        <taxon>Asparagales</taxon>
        <taxon>Orchidaceae</taxon>
        <taxon>Epidendroideae</taxon>
        <taxon>Malaxideae</taxon>
        <taxon>Dendrobiinae</taxon>
        <taxon>Dendrobium</taxon>
    </lineage>
</organism>
<comment type="caution">
    <text evidence="2">The sequence shown here is derived from an EMBL/GenBank/DDBJ whole genome shotgun (WGS) entry which is preliminary data.</text>
</comment>
<dbReference type="Proteomes" id="UP001552299">
    <property type="component" value="Unassembled WGS sequence"/>
</dbReference>
<evidence type="ECO:0000256" key="1">
    <source>
        <dbReference type="SAM" id="MobiDB-lite"/>
    </source>
</evidence>
<feature type="compositionally biased region" description="Basic residues" evidence="1">
    <location>
        <begin position="100"/>
        <end position="111"/>
    </location>
</feature>
<dbReference type="EMBL" id="JANQDX010000006">
    <property type="protein sequence ID" value="KAL0923329.1"/>
    <property type="molecule type" value="Genomic_DNA"/>
</dbReference>
<name>A0ABD0VE03_DENTH</name>
<sequence>MGIKSIIKSLGMSHEMQRNRGSCGLHSAASKMAHGMWRNWKNVHIDSDSSVDQVELKTKESGKFITALVYEALVEDYVEDNYWSWIKKLKLRPRRLPIRHEQKKKAKKLRNKWTGEDFEEA</sequence>
<evidence type="ECO:0000313" key="2">
    <source>
        <dbReference type="EMBL" id="KAL0923329.1"/>
    </source>
</evidence>
<dbReference type="AlphaFoldDB" id="A0ABD0VE03"/>
<accession>A0ABD0VE03</accession>
<proteinExistence type="predicted"/>
<feature type="region of interest" description="Disordered" evidence="1">
    <location>
        <begin position="100"/>
        <end position="121"/>
    </location>
</feature>
<evidence type="ECO:0000313" key="3">
    <source>
        <dbReference type="Proteomes" id="UP001552299"/>
    </source>
</evidence>
<protein>
    <submittedName>
        <fullName evidence="2">Uncharacterized protein</fullName>
    </submittedName>
</protein>
<reference evidence="2 3" key="1">
    <citation type="journal article" date="2024" name="Plant Biotechnol. J.">
        <title>Dendrobium thyrsiflorum genome and its molecular insights into genes involved in important horticultural traits.</title>
        <authorList>
            <person name="Chen B."/>
            <person name="Wang J.Y."/>
            <person name="Zheng P.J."/>
            <person name="Li K.L."/>
            <person name="Liang Y.M."/>
            <person name="Chen X.F."/>
            <person name="Zhang C."/>
            <person name="Zhao X."/>
            <person name="He X."/>
            <person name="Zhang G.Q."/>
            <person name="Liu Z.J."/>
            <person name="Xu Q."/>
        </authorList>
    </citation>
    <scope>NUCLEOTIDE SEQUENCE [LARGE SCALE GENOMIC DNA]</scope>
    <source>
        <strain evidence="2">GZMU011</strain>
    </source>
</reference>
<keyword evidence="3" id="KW-1185">Reference proteome</keyword>
<gene>
    <name evidence="2" type="ORF">M5K25_007381</name>
</gene>